<feature type="compositionally biased region" description="Low complexity" evidence="6">
    <location>
        <begin position="1253"/>
        <end position="1273"/>
    </location>
</feature>
<dbReference type="KEGG" id="elim:B2M23_16300"/>
<feature type="region of interest" description="Disordered" evidence="6">
    <location>
        <begin position="81"/>
        <end position="238"/>
    </location>
</feature>
<accession>A0AAC9QWD2</accession>
<proteinExistence type="predicted"/>
<reference evidence="10" key="1">
    <citation type="journal article" date="2017" name="Sci. Rep.">
        <title>Determination of the Genome and Primary Transcriptome of Syngas Fermenting Eubacterium limosum ATCC 8486.</title>
        <authorList>
            <person name="Song Y."/>
            <person name="Shin J."/>
            <person name="Jeong Y."/>
            <person name="Jin S."/>
            <person name="Lee J.K."/>
            <person name="Kim D.R."/>
            <person name="Kim S.C."/>
            <person name="Cho S."/>
            <person name="Cho B.K."/>
        </authorList>
    </citation>
    <scope>NUCLEOTIDE SEQUENCE [LARGE SCALE GENOMIC DNA]</scope>
    <source>
        <strain evidence="10">ATCC 8486</strain>
    </source>
</reference>
<keyword evidence="3" id="KW-0732">Signal</keyword>
<evidence type="ECO:0000256" key="1">
    <source>
        <dbReference type="ARBA" id="ARBA00022512"/>
    </source>
</evidence>
<keyword evidence="7" id="KW-0472">Membrane</keyword>
<dbReference type="EMBL" id="CP019962">
    <property type="protein sequence ID" value="ARD66995.1"/>
    <property type="molecule type" value="Genomic_DNA"/>
</dbReference>
<keyword evidence="7" id="KW-1133">Transmembrane helix</keyword>
<keyword evidence="2" id="KW-0964">Secreted</keyword>
<feature type="coiled-coil region" evidence="5">
    <location>
        <begin position="1135"/>
        <end position="1162"/>
    </location>
</feature>
<evidence type="ECO:0000256" key="2">
    <source>
        <dbReference type="ARBA" id="ARBA00022525"/>
    </source>
</evidence>
<sequence>MKNNNEVSSVIKSAKKVAIGAGVVSGVAAFSVLSGGQVLAEELPADRANLEMVVTEEAQQEVNNVSNEELAAANEVIANSVEDTNVEAETSDLADTQTEVSANDEDYSCSEEPEYEEDTSYAEDAGYGEEDSYTEDTGFEDELIEDSNASADEEIVDDTMETPDTDINTDQSIENDLANDLVQPPVDASTDKTIQDENSTDKDTSDLDADKTDGEQIQDEKTDAEVKEDDKTPTVTEDNKVKDEIKNKEEKEQGNMIVDSNVQNTTVQDAQVQAAQNTQQFMEAAMQTAQNYGQSLTQKDIVDLYNKYVSPYHDASKEGDLFAMIEETYNADGTLSQQSQEAALGLINFFRALCGLGEVTISQEDNKYAQAGSDYLADTNFESGNPHNAADGSGNEDAIKGLHSSNISMGSHGYSIYDLLLMQFGDDDDQNGTSLGHRRWLLDPDLKTVGFGAAKGSSWKYFVLTYTAVDNPDRENVAFPNNGFFPIEALISSSTMYGAPFNVSLGTDYKVTSPSGMKVTITKDDGTTTEFNYVSSSSNPDFNDNWWTVNTGGYGSGSAIIINPSYSWLGDYQALAGHSFTFTITGLTDKDGNPATITYTINFFSLQQAIKDQAADREAAQKVTDQINGIKPTDELTYKDYDPVKAIESAYNGLTASQKDYVSQDNVQKLTEAVQKVTELKANHEADQKAADAVKAAINQIPADVTLDAEDSVTSAREKYDQLTQDQKNLVDNYQKLTDAESTIEALKKEQAENQAAAQKVTDLINALPDTITLENKAAVEEARAAYDALNDKAEAMVSSQTVSKLTSAESKIAQLEKEANDLKEASKVINQINTLPGVNDIELEDEAEIVAARAAYAGLTDDQKAIVEKEGAVKTLANAEKKLAEVKLQHMQDEEAVKTVTEAINALPGTDALQLSDEVAVNDAANLYNAMTDTQKDMMEQAVVQKLEDAKTQMAKLIEQHKIDVEAAKTVTDQINSLPSVIDRDAETAVAEASEAYNGLTDTQKALVDPAAVNKLEAAVKVIDNIHTADAVTDQIEALPSVDDLTLENREAVKAAVNAYNALTDEQKQYMDANTKAALDSLVHQIDVLDVENVTNIINDLKDLDDLTLEDKEAVQRASDAYDALSPEAKAMMDKEVYDKLDQAEDKITDLKDEQAADQVETVVGALKNPGELTLDDKGAVYAARDMYNALSENAKSKVDPAMVQKLADLVKQMDQLVADNEAAQNPGQDGNGGAGNVNDGSNGGAGGSTTGTGTVVDQNGTDNGTNGPNTGISQTRSTGLIASILALFGIGGAGLFARRKRKASK</sequence>
<organism evidence="9 10">
    <name type="scientific">Eubacterium limosum</name>
    <dbReference type="NCBI Taxonomy" id="1736"/>
    <lineage>
        <taxon>Bacteria</taxon>
        <taxon>Bacillati</taxon>
        <taxon>Bacillota</taxon>
        <taxon>Clostridia</taxon>
        <taxon>Eubacteriales</taxon>
        <taxon>Eubacteriaceae</taxon>
        <taxon>Eubacterium</taxon>
    </lineage>
</organism>
<keyword evidence="7" id="KW-0812">Transmembrane</keyword>
<feature type="domain" description="Gram-positive cocci surface proteins LPxTG" evidence="8">
    <location>
        <begin position="1269"/>
        <end position="1307"/>
    </location>
</feature>
<keyword evidence="4" id="KW-0572">Peptidoglycan-anchor</keyword>
<dbReference type="PROSITE" id="PS50847">
    <property type="entry name" value="GRAM_POS_ANCHORING"/>
    <property type="match status" value="1"/>
</dbReference>
<evidence type="ECO:0000256" key="3">
    <source>
        <dbReference type="ARBA" id="ARBA00022729"/>
    </source>
</evidence>
<feature type="compositionally biased region" description="Acidic residues" evidence="6">
    <location>
        <begin position="102"/>
        <end position="164"/>
    </location>
</feature>
<feature type="compositionally biased region" description="Gly residues" evidence="6">
    <location>
        <begin position="1231"/>
        <end position="1252"/>
    </location>
</feature>
<dbReference type="InterPro" id="IPR019931">
    <property type="entry name" value="LPXTG_anchor"/>
</dbReference>
<evidence type="ECO:0000313" key="10">
    <source>
        <dbReference type="Proteomes" id="UP000192391"/>
    </source>
</evidence>
<feature type="region of interest" description="Disordered" evidence="6">
    <location>
        <begin position="1224"/>
        <end position="1276"/>
    </location>
</feature>
<keyword evidence="5" id="KW-0175">Coiled coil</keyword>
<dbReference type="Proteomes" id="UP000192391">
    <property type="component" value="Chromosome"/>
</dbReference>
<feature type="coiled-coil region" evidence="5">
    <location>
        <begin position="713"/>
        <end position="833"/>
    </location>
</feature>
<evidence type="ECO:0000259" key="8">
    <source>
        <dbReference type="PROSITE" id="PS50847"/>
    </source>
</evidence>
<evidence type="ECO:0000256" key="4">
    <source>
        <dbReference type="ARBA" id="ARBA00023088"/>
    </source>
</evidence>
<feature type="compositionally biased region" description="Basic and acidic residues" evidence="6">
    <location>
        <begin position="189"/>
        <end position="238"/>
    </location>
</feature>
<dbReference type="Pfam" id="PF00188">
    <property type="entry name" value="CAP"/>
    <property type="match status" value="1"/>
</dbReference>
<dbReference type="InterPro" id="IPR014044">
    <property type="entry name" value="CAP_dom"/>
</dbReference>
<evidence type="ECO:0000256" key="7">
    <source>
        <dbReference type="SAM" id="Phobius"/>
    </source>
</evidence>
<keyword evidence="1" id="KW-0134">Cell wall</keyword>
<name>A0AAC9QWD2_EUBLI</name>
<evidence type="ECO:0000256" key="5">
    <source>
        <dbReference type="SAM" id="Coils"/>
    </source>
</evidence>
<dbReference type="CDD" id="cd05379">
    <property type="entry name" value="CAP_bacterial"/>
    <property type="match status" value="1"/>
</dbReference>
<evidence type="ECO:0000256" key="6">
    <source>
        <dbReference type="SAM" id="MobiDB-lite"/>
    </source>
</evidence>
<evidence type="ECO:0000313" key="9">
    <source>
        <dbReference type="EMBL" id="ARD66995.1"/>
    </source>
</evidence>
<feature type="transmembrane region" description="Helical" evidence="7">
    <location>
        <begin position="1281"/>
        <end position="1299"/>
    </location>
</feature>
<dbReference type="RefSeq" id="WP_038352305.1">
    <property type="nucleotide sequence ID" value="NZ_CP019962.1"/>
</dbReference>
<protein>
    <recommendedName>
        <fullName evidence="8">Gram-positive cocci surface proteins LPxTG domain-containing protein</fullName>
    </recommendedName>
</protein>
<dbReference type="InterPro" id="IPR035940">
    <property type="entry name" value="CAP_sf"/>
</dbReference>
<feature type="coiled-coil region" evidence="5">
    <location>
        <begin position="870"/>
        <end position="897"/>
    </location>
</feature>
<feature type="compositionally biased region" description="Polar residues" evidence="6">
    <location>
        <begin position="165"/>
        <end position="174"/>
    </location>
</feature>
<gene>
    <name evidence="9" type="ORF">B2M23_16300</name>
</gene>
<dbReference type="Gene3D" id="3.40.33.10">
    <property type="entry name" value="CAP"/>
    <property type="match status" value="1"/>
</dbReference>
<dbReference type="SUPFAM" id="SSF55797">
    <property type="entry name" value="PR-1-like"/>
    <property type="match status" value="1"/>
</dbReference>